<dbReference type="Gene3D" id="3.10.20.800">
    <property type="match status" value="1"/>
</dbReference>
<protein>
    <submittedName>
        <fullName evidence="3">VanW family protein</fullName>
    </submittedName>
</protein>
<dbReference type="InterPro" id="IPR038054">
    <property type="entry name" value="LD_TPept-like_central_sf"/>
</dbReference>
<evidence type="ECO:0000256" key="1">
    <source>
        <dbReference type="SAM" id="Phobius"/>
    </source>
</evidence>
<dbReference type="AlphaFoldDB" id="A0A0G1PRL0"/>
<accession>A0A0G1PRL0</accession>
<evidence type="ECO:0000313" key="4">
    <source>
        <dbReference type="Proteomes" id="UP000034067"/>
    </source>
</evidence>
<dbReference type="Proteomes" id="UP000034067">
    <property type="component" value="Unassembled WGS sequence"/>
</dbReference>
<dbReference type="Pfam" id="PF04294">
    <property type="entry name" value="VanW"/>
    <property type="match status" value="1"/>
</dbReference>
<keyword evidence="1" id="KW-0812">Transmembrane</keyword>
<dbReference type="PANTHER" id="PTHR35788:SF1">
    <property type="entry name" value="EXPORTED PROTEIN"/>
    <property type="match status" value="1"/>
</dbReference>
<dbReference type="InterPro" id="IPR052913">
    <property type="entry name" value="Glycopeptide_resist_protein"/>
</dbReference>
<gene>
    <name evidence="3" type="ORF">UX48_C0016G0005</name>
</gene>
<dbReference type="InterPro" id="IPR007391">
    <property type="entry name" value="Vancomycin_resist_VanW"/>
</dbReference>
<name>A0A0G1PRL0_9BACT</name>
<keyword evidence="1" id="KW-0472">Membrane</keyword>
<proteinExistence type="predicted"/>
<dbReference type="Pfam" id="PF12229">
    <property type="entry name" value="PG_binding_4"/>
    <property type="match status" value="2"/>
</dbReference>
<feature type="transmembrane region" description="Helical" evidence="1">
    <location>
        <begin position="12"/>
        <end position="34"/>
    </location>
</feature>
<sequence length="568" mass="63743">MASRRHKTIKIVYAYLIAGSLFLAAAILIFFLTIQLMNIGKISRGVKAAGVELGGLSREQAKELLDRETGEYRQSVLSFVYQDRQFNSDFDGLGIVFNNGVLIQSAYEIGRGPNSFLGLFEQLRALFGYYNLGLDYAIDSAKFREFLQTISRLETPAKDATLMFDEKKQDFIVVEEKSGLIIDRKRLRAELEFNLSNLRRNAINVSLVEDAPEITANETEAAKVQAKEILAQAPYSLKFEDKKWTLNKDLLLGWFNFAAVAEAGSGNKILDADFDSEAVEKYLAVLSQSINREPINAQFEFKNSRVTAFALGQDGRRLNVEKSGEEIVENLKNRRKTIVLAVQIIEPEITAKKADELGIKGLLGRGVSDFSGSPKNRRENIRIGAAKFHGILLKPGEEFSFNKLLGEVGPKQGYLPELVIKRNKTVPEYGGGLCQVSTTAFRAAVNSGLLITDRIQHSFAVKYYNPQGFDAAIYPPSADLKFKNDSPEYVLIQTKIEKSKLTFEFYGTSDGREAKVVGPEEYDKKPDGSMKAKFVQEIYRNGELVRKMTFRSTYRSPDLYPIEKNPLE</sequence>
<dbReference type="PATRIC" id="fig|1618617.3.peg.244"/>
<dbReference type="InterPro" id="IPR022029">
    <property type="entry name" value="YoaR-like_PG-bd"/>
</dbReference>
<feature type="domain" description="YoaR-like putative peptidoglycan binding" evidence="2">
    <location>
        <begin position="91"/>
        <end position="197"/>
    </location>
</feature>
<evidence type="ECO:0000259" key="2">
    <source>
        <dbReference type="Pfam" id="PF12229"/>
    </source>
</evidence>
<dbReference type="EMBL" id="LCMJ01000016">
    <property type="protein sequence ID" value="KKU35394.1"/>
    <property type="molecule type" value="Genomic_DNA"/>
</dbReference>
<reference evidence="3 4" key="1">
    <citation type="journal article" date="2015" name="Nature">
        <title>rRNA introns, odd ribosomes, and small enigmatic genomes across a large radiation of phyla.</title>
        <authorList>
            <person name="Brown C.T."/>
            <person name="Hug L.A."/>
            <person name="Thomas B.C."/>
            <person name="Sharon I."/>
            <person name="Castelle C.J."/>
            <person name="Singh A."/>
            <person name="Wilkins M.J."/>
            <person name="Williams K.H."/>
            <person name="Banfield J.F."/>
        </authorList>
    </citation>
    <scope>NUCLEOTIDE SEQUENCE [LARGE SCALE GENOMIC DNA]</scope>
</reference>
<feature type="domain" description="YoaR-like putative peptidoglycan binding" evidence="2">
    <location>
        <begin position="268"/>
        <end position="337"/>
    </location>
</feature>
<dbReference type="PANTHER" id="PTHR35788">
    <property type="entry name" value="EXPORTED PROTEIN-RELATED"/>
    <property type="match status" value="1"/>
</dbReference>
<keyword evidence="1" id="KW-1133">Transmembrane helix</keyword>
<organism evidence="3 4">
    <name type="scientific">Candidatus Azambacteria bacterium GW2011_GWB1_46_27</name>
    <dbReference type="NCBI Taxonomy" id="1618617"/>
    <lineage>
        <taxon>Bacteria</taxon>
        <taxon>Candidatus Azamiibacteriota</taxon>
    </lineage>
</organism>
<evidence type="ECO:0000313" key="3">
    <source>
        <dbReference type="EMBL" id="KKU35394.1"/>
    </source>
</evidence>
<comment type="caution">
    <text evidence="3">The sequence shown here is derived from an EMBL/GenBank/DDBJ whole genome shotgun (WGS) entry which is preliminary data.</text>
</comment>